<dbReference type="EMBL" id="CAWYQH010000079">
    <property type="protein sequence ID" value="CAK8681117.1"/>
    <property type="molecule type" value="Genomic_DNA"/>
</dbReference>
<organism evidence="1 2">
    <name type="scientific">Clavelina lepadiformis</name>
    <name type="common">Light-bulb sea squirt</name>
    <name type="synonym">Ascidia lepadiformis</name>
    <dbReference type="NCBI Taxonomy" id="159417"/>
    <lineage>
        <taxon>Eukaryota</taxon>
        <taxon>Metazoa</taxon>
        <taxon>Chordata</taxon>
        <taxon>Tunicata</taxon>
        <taxon>Ascidiacea</taxon>
        <taxon>Aplousobranchia</taxon>
        <taxon>Clavelinidae</taxon>
        <taxon>Clavelina</taxon>
    </lineage>
</organism>
<accession>A0ABP0FN98</accession>
<evidence type="ECO:0000313" key="1">
    <source>
        <dbReference type="EMBL" id="CAK8681117.1"/>
    </source>
</evidence>
<reference evidence="1 2" key="1">
    <citation type="submission" date="2024-02" db="EMBL/GenBank/DDBJ databases">
        <authorList>
            <person name="Daric V."/>
            <person name="Darras S."/>
        </authorList>
    </citation>
    <scope>NUCLEOTIDE SEQUENCE [LARGE SCALE GENOMIC DNA]</scope>
</reference>
<dbReference type="Proteomes" id="UP001642483">
    <property type="component" value="Unassembled WGS sequence"/>
</dbReference>
<sequence>MPSLTNSEWPLRAHPGRCNCNVQDKVYKKKKPSEINLAWKISSCYINPYIHTD</sequence>
<evidence type="ECO:0000313" key="2">
    <source>
        <dbReference type="Proteomes" id="UP001642483"/>
    </source>
</evidence>
<gene>
    <name evidence="1" type="ORF">CVLEPA_LOCUS11353</name>
</gene>
<name>A0ABP0FN98_CLALP</name>
<proteinExistence type="predicted"/>
<protein>
    <submittedName>
        <fullName evidence="1">Uncharacterized protein</fullName>
    </submittedName>
</protein>
<comment type="caution">
    <text evidence="1">The sequence shown here is derived from an EMBL/GenBank/DDBJ whole genome shotgun (WGS) entry which is preliminary data.</text>
</comment>
<keyword evidence="2" id="KW-1185">Reference proteome</keyword>